<keyword evidence="2" id="KW-1185">Reference proteome</keyword>
<accession>A0ABZ2N7F4</accession>
<protein>
    <submittedName>
        <fullName evidence="1">DUF523 domain-containing protein</fullName>
    </submittedName>
</protein>
<evidence type="ECO:0000313" key="1">
    <source>
        <dbReference type="EMBL" id="WXB93561.1"/>
    </source>
</evidence>
<evidence type="ECO:0000313" key="2">
    <source>
        <dbReference type="Proteomes" id="UP001387364"/>
    </source>
</evidence>
<dbReference type="PANTHER" id="PTHR30087">
    <property type="entry name" value="INNER MEMBRANE PROTEIN"/>
    <property type="match status" value="1"/>
</dbReference>
<dbReference type="PANTHER" id="PTHR30087:SF1">
    <property type="entry name" value="HYPOTHETICAL CYTOSOLIC PROTEIN"/>
    <property type="match status" value="1"/>
</dbReference>
<dbReference type="RefSeq" id="WP_338752933.1">
    <property type="nucleotide sequence ID" value="NZ_CP147404.1"/>
</dbReference>
<gene>
    <name evidence="1" type="ORF">WDJ61_02585</name>
</gene>
<organism evidence="1 2">
    <name type="scientific">Bacillus kandeliae</name>
    <dbReference type="NCBI Taxonomy" id="3129297"/>
    <lineage>
        <taxon>Bacteria</taxon>
        <taxon>Bacillati</taxon>
        <taxon>Bacillota</taxon>
        <taxon>Bacilli</taxon>
        <taxon>Bacillales</taxon>
        <taxon>Bacillaceae</taxon>
        <taxon>Bacillus</taxon>
    </lineage>
</organism>
<dbReference type="Pfam" id="PF04463">
    <property type="entry name" value="2-thiour_desulf"/>
    <property type="match status" value="1"/>
</dbReference>
<sequence>MILISSCLAGEAVRYDGAHCLDQPLKKLIEEGKAVMACPEVMGGLPIPREPAEIIGGDGQDVLEGKAQVVTKSGKDVTDMFIKGAYRMLEKAKEVQANVVILKENSPSCGSSMIYNGEFSGKKIAGNGVTAALLKQHGFRVISETDTI</sequence>
<reference evidence="1 2" key="1">
    <citation type="submission" date="2024-02" db="EMBL/GenBank/DDBJ databases">
        <title>Seven novel Bacillus-like species.</title>
        <authorList>
            <person name="Liu G."/>
        </authorList>
    </citation>
    <scope>NUCLEOTIDE SEQUENCE [LARGE SCALE GENOMIC DNA]</scope>
    <source>
        <strain evidence="1 2">FJAT-52991</strain>
    </source>
</reference>
<dbReference type="InterPro" id="IPR007553">
    <property type="entry name" value="2-thiour_desulf"/>
</dbReference>
<proteinExistence type="predicted"/>
<dbReference type="Proteomes" id="UP001387364">
    <property type="component" value="Chromosome"/>
</dbReference>
<name>A0ABZ2N7F4_9BACI</name>
<dbReference type="EMBL" id="CP147404">
    <property type="protein sequence ID" value="WXB93561.1"/>
    <property type="molecule type" value="Genomic_DNA"/>
</dbReference>